<dbReference type="InterPro" id="IPR054203">
    <property type="entry name" value="DUF6908"/>
</dbReference>
<organism evidence="3 4">
    <name type="scientific">Tunturiibacter gelidiferens</name>
    <dbReference type="NCBI Taxonomy" id="3069689"/>
    <lineage>
        <taxon>Bacteria</taxon>
        <taxon>Pseudomonadati</taxon>
        <taxon>Acidobacteriota</taxon>
        <taxon>Terriglobia</taxon>
        <taxon>Terriglobales</taxon>
        <taxon>Acidobacteriaceae</taxon>
        <taxon>Tunturiibacter</taxon>
    </lineage>
</organism>
<dbReference type="Pfam" id="PF21849">
    <property type="entry name" value="DUF6908"/>
    <property type="match status" value="1"/>
</dbReference>
<protein>
    <recommendedName>
        <fullName evidence="2">DUF6908 domain-containing protein</fullName>
    </recommendedName>
</protein>
<accession>A0A9X0QIG3</accession>
<evidence type="ECO:0000256" key="1">
    <source>
        <dbReference type="SAM" id="MobiDB-lite"/>
    </source>
</evidence>
<feature type="domain" description="DUF6908" evidence="2">
    <location>
        <begin position="21"/>
        <end position="74"/>
    </location>
</feature>
<comment type="caution">
    <text evidence="3">The sequence shown here is derived from an EMBL/GenBank/DDBJ whole genome shotgun (WGS) entry which is preliminary data.</text>
</comment>
<dbReference type="RefSeq" id="WP_406707255.1">
    <property type="nucleotide sequence ID" value="NZ_JACHEB010000012.1"/>
</dbReference>
<feature type="region of interest" description="Disordered" evidence="1">
    <location>
        <begin position="1"/>
        <end position="27"/>
    </location>
</feature>
<feature type="compositionally biased region" description="Polar residues" evidence="1">
    <location>
        <begin position="1"/>
        <end position="20"/>
    </location>
</feature>
<evidence type="ECO:0000313" key="3">
    <source>
        <dbReference type="EMBL" id="MBB5330935.1"/>
    </source>
</evidence>
<gene>
    <name evidence="3" type="ORF">HDF14_004572</name>
</gene>
<name>A0A9X0QIG3_9BACT</name>
<evidence type="ECO:0000259" key="2">
    <source>
        <dbReference type="Pfam" id="PF21849"/>
    </source>
</evidence>
<dbReference type="Proteomes" id="UP000535182">
    <property type="component" value="Unassembled WGS sequence"/>
</dbReference>
<evidence type="ECO:0000313" key="4">
    <source>
        <dbReference type="Proteomes" id="UP000535182"/>
    </source>
</evidence>
<dbReference type="EMBL" id="JACHEB010000012">
    <property type="protein sequence ID" value="MBB5330935.1"/>
    <property type="molecule type" value="Genomic_DNA"/>
</dbReference>
<proteinExistence type="predicted"/>
<dbReference type="AlphaFoldDB" id="A0A9X0QIG3"/>
<reference evidence="3 4" key="1">
    <citation type="submission" date="2020-08" db="EMBL/GenBank/DDBJ databases">
        <title>Genomic Encyclopedia of Type Strains, Phase IV (KMG-V): Genome sequencing to study the core and pangenomes of soil and plant-associated prokaryotes.</title>
        <authorList>
            <person name="Whitman W."/>
        </authorList>
    </citation>
    <scope>NUCLEOTIDE SEQUENCE [LARGE SCALE GENOMIC DNA]</scope>
    <source>
        <strain evidence="3 4">X5P2</strain>
    </source>
</reference>
<sequence>MRCRQAGNSQNSRRWHSNPSLRKAGGWHPGLYLKIADPPYMELVIEVIDEFGPMGLPVLSVAQYGQQNGDLMRDLFLRDVKVAI</sequence>
<keyword evidence="4" id="KW-1185">Reference proteome</keyword>